<dbReference type="SUPFAM" id="SSF56300">
    <property type="entry name" value="Metallo-dependent phosphatases"/>
    <property type="match status" value="1"/>
</dbReference>
<proteinExistence type="predicted"/>
<dbReference type="InterPro" id="IPR004843">
    <property type="entry name" value="Calcineurin-like_PHP"/>
</dbReference>
<name>A0ABU8C9Y6_9GAMM</name>
<dbReference type="InterPro" id="IPR029052">
    <property type="entry name" value="Metallo-depent_PP-like"/>
</dbReference>
<feature type="domain" description="Calcineurin-like phosphoesterase" evidence="1">
    <location>
        <begin position="130"/>
        <end position="348"/>
    </location>
</feature>
<evidence type="ECO:0000313" key="3">
    <source>
        <dbReference type="Proteomes" id="UP001375382"/>
    </source>
</evidence>
<reference evidence="2 3" key="1">
    <citation type="journal article" date="2023" name="Ecotoxicol. Environ. Saf.">
        <title>Mercury remediation potential of mercury-resistant strain Rheinheimera metallidurans sp. nov. isolated from a municipal waste dumping site.</title>
        <authorList>
            <person name="Yadav V."/>
            <person name="Manjhi A."/>
            <person name="Vadakedath N."/>
        </authorList>
    </citation>
    <scope>NUCLEOTIDE SEQUENCE [LARGE SCALE GENOMIC DNA]</scope>
    <source>
        <strain evidence="2 3">E-49</strain>
    </source>
</reference>
<organism evidence="2 3">
    <name type="scientific">Rheinheimera muenzenbergensis</name>
    <dbReference type="NCBI Taxonomy" id="1193628"/>
    <lineage>
        <taxon>Bacteria</taxon>
        <taxon>Pseudomonadati</taxon>
        <taxon>Pseudomonadota</taxon>
        <taxon>Gammaproteobacteria</taxon>
        <taxon>Chromatiales</taxon>
        <taxon>Chromatiaceae</taxon>
        <taxon>Rheinheimera</taxon>
    </lineage>
</organism>
<dbReference type="EMBL" id="JALAAR010000012">
    <property type="protein sequence ID" value="MEH8018353.1"/>
    <property type="molecule type" value="Genomic_DNA"/>
</dbReference>
<dbReference type="PANTHER" id="PTHR46546:SF4">
    <property type="entry name" value="SHEWANELLA-LIKE PROTEIN PHOSPHATASE 1"/>
    <property type="match status" value="1"/>
</dbReference>
<dbReference type="PANTHER" id="PTHR46546">
    <property type="entry name" value="SHEWANELLA-LIKE PROTEIN PHOSPHATASE 1"/>
    <property type="match status" value="1"/>
</dbReference>
<dbReference type="Gene3D" id="3.60.21.10">
    <property type="match status" value="1"/>
</dbReference>
<keyword evidence="3" id="KW-1185">Reference proteome</keyword>
<protein>
    <submittedName>
        <fullName evidence="2">Metallophosphoesterase</fullName>
    </submittedName>
</protein>
<evidence type="ECO:0000313" key="2">
    <source>
        <dbReference type="EMBL" id="MEH8018353.1"/>
    </source>
</evidence>
<sequence>MKILVKFLIGLLAVSLVLVITILANATVELTSGGVYKRIHLPVGVGNVKWNASGSLLASSPKLSGVQGPVISHTNDSLQLQAWCYDQIITQTLPLDSPEAALECQGQLHAYPLQTQPFSITADVPQAEQIAVISDLEGNIAFFEHWARRSGVTNAAGQWAFGNGQVIILGDAVDRGRQVYDLLWRLYQLAQQAQQAGGQLLLLHGNHEQYVLRGLVDRVETEHFWAIEQLLPYEQSFAANTVLGSWLRQQPIIARIGGYLFTHGGVSPQVLASGLNLQQLNQRYSATLTMEDAAIAADDYQLFYGPDGLSQYRKLLSDDTSQQAANEQHLQQLLSHFAVKSLVIGHTPAVQPQQKYHGKLIAIEAEQTDMALLIRHDTAGFIQLGMMKNRFREQNAQYRDFELFSAADWQALTADKSHLAALNQAKAFFNRQKNPASGS</sequence>
<gene>
    <name evidence="2" type="ORF">MN202_14015</name>
</gene>
<dbReference type="RefSeq" id="WP_335736760.1">
    <property type="nucleotide sequence ID" value="NZ_JALAAR010000012.1"/>
</dbReference>
<comment type="caution">
    <text evidence="2">The sequence shown here is derived from an EMBL/GenBank/DDBJ whole genome shotgun (WGS) entry which is preliminary data.</text>
</comment>
<dbReference type="Proteomes" id="UP001375382">
    <property type="component" value="Unassembled WGS sequence"/>
</dbReference>
<evidence type="ECO:0000259" key="1">
    <source>
        <dbReference type="Pfam" id="PF00149"/>
    </source>
</evidence>
<accession>A0ABU8C9Y6</accession>
<dbReference type="Pfam" id="PF00149">
    <property type="entry name" value="Metallophos"/>
    <property type="match status" value="1"/>
</dbReference>